<evidence type="ECO:0000313" key="3">
    <source>
        <dbReference type="Proteomes" id="UP000070560"/>
    </source>
</evidence>
<keyword evidence="3" id="KW-1185">Reference proteome</keyword>
<dbReference type="KEGG" id="daw:HS1_000206"/>
<dbReference type="InterPro" id="IPR009537">
    <property type="entry name" value="DUF1156"/>
</dbReference>
<sequence>MQINRNFRLNYKRETAMKNKTFIEADFPIKAVSAEGAREKNIRHGHISTLHIWWARKPLVVSRATIYASLIPAPKNEEERIAKEQFIAIFSDEYKKWLESNKGKQPSNILHYTCLAKWENSLNKKIIERARKEILKANGGKPPKVLDPFAGGGAIPLEALRLGCETYAGDLNPVAVLILKCTLEYPQRYGKPVKREVKGKLIKEDVNPLLEAVKKWGNWVLEEAKKEIGQFYPKDEDGAIPVGYYWLKTIPCQNPTCGCQIPLTANFWLAKKENKKIALKLIADKEKREIHFKIVDNPDFDPSKGTVSRAKVVCPVCGSGIDDKTVRKLFQEGKSGQRMVAVVLHYSDKTGKTYRIATEKDIEIFKSAFSVLTRWESMRETPANVFGRQALPMMWDFTDINPFSGATGGIKQNLNWILNVLSHLSQIPPVESRKEEK</sequence>
<gene>
    <name evidence="2" type="ORF">HS1_000206</name>
</gene>
<evidence type="ECO:0000259" key="1">
    <source>
        <dbReference type="Pfam" id="PF06634"/>
    </source>
</evidence>
<organism evidence="2 3">
    <name type="scientific">Desulfofervidus auxilii</name>
    <dbReference type="NCBI Taxonomy" id="1621989"/>
    <lineage>
        <taxon>Bacteria</taxon>
        <taxon>Pseudomonadati</taxon>
        <taxon>Thermodesulfobacteriota</taxon>
        <taxon>Candidatus Desulfofervidia</taxon>
        <taxon>Candidatus Desulfofervidales</taxon>
        <taxon>Candidatus Desulfofervidaceae</taxon>
        <taxon>Candidatus Desulfofervidus</taxon>
    </lineage>
</organism>
<name>A0A7U4QIK0_DESA2</name>
<reference evidence="2 3" key="1">
    <citation type="submission" date="2015-10" db="EMBL/GenBank/DDBJ databases">
        <title>Candidatus Desulfofervidus auxilii, a hydrogenotrophic sulfate-reducing bacterium involved in the thermophilic anaerobic oxidation of methane.</title>
        <authorList>
            <person name="Krukenberg V."/>
            <person name="Richter M."/>
            <person name="Wegener G."/>
        </authorList>
    </citation>
    <scope>NUCLEOTIDE SEQUENCE [LARGE SCALE GENOMIC DNA]</scope>
    <source>
        <strain evidence="2 3">HS1</strain>
    </source>
</reference>
<dbReference type="Pfam" id="PF06634">
    <property type="entry name" value="DUF1156"/>
    <property type="match status" value="1"/>
</dbReference>
<evidence type="ECO:0000313" key="2">
    <source>
        <dbReference type="EMBL" id="AMM40012.1"/>
    </source>
</evidence>
<accession>A0A7U4QIK0</accession>
<dbReference type="AlphaFoldDB" id="A0A7U4QIK0"/>
<dbReference type="Gene3D" id="3.40.50.150">
    <property type="entry name" value="Vaccinia Virus protein VP39"/>
    <property type="match status" value="1"/>
</dbReference>
<dbReference type="SUPFAM" id="SSF53335">
    <property type="entry name" value="S-adenosyl-L-methionine-dependent methyltransferases"/>
    <property type="match status" value="1"/>
</dbReference>
<dbReference type="REBASE" id="139600">
    <property type="entry name" value="M1.DauHS1ORF206P"/>
</dbReference>
<protein>
    <submittedName>
        <fullName evidence="2">Protein containing DUF1156</fullName>
    </submittedName>
</protein>
<proteinExistence type="predicted"/>
<feature type="domain" description="DUF1156" evidence="1">
    <location>
        <begin position="27"/>
        <end position="79"/>
    </location>
</feature>
<dbReference type="Proteomes" id="UP000070560">
    <property type="component" value="Chromosome"/>
</dbReference>
<dbReference type="EMBL" id="CP013015">
    <property type="protein sequence ID" value="AMM40012.1"/>
    <property type="molecule type" value="Genomic_DNA"/>
</dbReference>
<dbReference type="InterPro" id="IPR029063">
    <property type="entry name" value="SAM-dependent_MTases_sf"/>
</dbReference>